<dbReference type="AlphaFoldDB" id="A0A1T4MLU3"/>
<reference evidence="2" key="1">
    <citation type="submission" date="2017-02" db="EMBL/GenBank/DDBJ databases">
        <authorList>
            <person name="Varghese N."/>
            <person name="Submissions S."/>
        </authorList>
    </citation>
    <scope>NUCLEOTIDE SEQUENCE [LARGE SCALE GENOMIC DNA]</scope>
    <source>
        <strain evidence="2">ATCC 51356</strain>
    </source>
</reference>
<gene>
    <name evidence="1" type="ORF">SAMN02745171_00819</name>
</gene>
<dbReference type="Proteomes" id="UP000190121">
    <property type="component" value="Unassembled WGS sequence"/>
</dbReference>
<evidence type="ECO:0000313" key="2">
    <source>
        <dbReference type="Proteomes" id="UP000190121"/>
    </source>
</evidence>
<name>A0A1T4MLU3_9PORP</name>
<keyword evidence="2" id="KW-1185">Reference proteome</keyword>
<organism evidence="1 2">
    <name type="scientific">Porphyromonas circumdentaria</name>
    <dbReference type="NCBI Taxonomy" id="29524"/>
    <lineage>
        <taxon>Bacteria</taxon>
        <taxon>Pseudomonadati</taxon>
        <taxon>Bacteroidota</taxon>
        <taxon>Bacteroidia</taxon>
        <taxon>Bacteroidales</taxon>
        <taxon>Porphyromonadaceae</taxon>
        <taxon>Porphyromonas</taxon>
    </lineage>
</organism>
<dbReference type="EMBL" id="FUXE01000007">
    <property type="protein sequence ID" value="SJZ67786.1"/>
    <property type="molecule type" value="Genomic_DNA"/>
</dbReference>
<evidence type="ECO:0000313" key="1">
    <source>
        <dbReference type="EMBL" id="SJZ67786.1"/>
    </source>
</evidence>
<accession>A0A1T4MLU3</accession>
<protein>
    <submittedName>
        <fullName evidence="1">Uncharacterized protein</fullName>
    </submittedName>
</protein>
<sequence length="64" mass="7627">MLKREKHLRKTSEVLFYCRLLLQWEVMLAEFVLYLGYWERYRSKSFTAKRGISSSGIIALISPI</sequence>
<proteinExistence type="predicted"/>